<dbReference type="GO" id="GO:0005737">
    <property type="term" value="C:cytoplasm"/>
    <property type="evidence" value="ECO:0007669"/>
    <property type="project" value="UniProtKB-SubCell"/>
</dbReference>
<dbReference type="InterPro" id="IPR012947">
    <property type="entry name" value="tRNA_SAD"/>
</dbReference>
<accession>A0A9D1T487</accession>
<dbReference type="Gene3D" id="3.30.980.10">
    <property type="entry name" value="Threonyl-trna Synthetase, Chain A, domain 2"/>
    <property type="match status" value="1"/>
</dbReference>
<dbReference type="Gene3D" id="3.40.50.800">
    <property type="entry name" value="Anticodon-binding domain"/>
    <property type="match status" value="1"/>
</dbReference>
<dbReference type="GO" id="GO:0046872">
    <property type="term" value="F:metal ion binding"/>
    <property type="evidence" value="ECO:0007669"/>
    <property type="project" value="UniProtKB-KW"/>
</dbReference>
<evidence type="ECO:0000256" key="7">
    <source>
        <dbReference type="ARBA" id="ARBA00022833"/>
    </source>
</evidence>
<dbReference type="InterPro" id="IPR036621">
    <property type="entry name" value="Anticodon-bd_dom_sf"/>
</dbReference>
<comment type="caution">
    <text evidence="15">The sequence shown here is derived from an EMBL/GenBank/DDBJ whole genome shotgun (WGS) entry which is preliminary data.</text>
</comment>
<evidence type="ECO:0000256" key="2">
    <source>
        <dbReference type="ARBA" id="ARBA00022490"/>
    </source>
</evidence>
<evidence type="ECO:0000256" key="9">
    <source>
        <dbReference type="ARBA" id="ARBA00022884"/>
    </source>
</evidence>
<keyword evidence="5 13" id="KW-0479">Metal-binding</keyword>
<evidence type="ECO:0000256" key="6">
    <source>
        <dbReference type="ARBA" id="ARBA00022741"/>
    </source>
</evidence>
<gene>
    <name evidence="13 15" type="primary">thrS</name>
    <name evidence="15" type="ORF">IAD28_06185</name>
</gene>
<dbReference type="HAMAP" id="MF_00184">
    <property type="entry name" value="Thr_tRNA_synth"/>
    <property type="match status" value="1"/>
</dbReference>
<evidence type="ECO:0000256" key="12">
    <source>
        <dbReference type="ARBA" id="ARBA00049515"/>
    </source>
</evidence>
<dbReference type="CDD" id="cd00771">
    <property type="entry name" value="ThrRS_core"/>
    <property type="match status" value="1"/>
</dbReference>
<dbReference type="InterPro" id="IPR006195">
    <property type="entry name" value="aa-tRNA-synth_II"/>
</dbReference>
<dbReference type="PANTHER" id="PTHR11451:SF44">
    <property type="entry name" value="THREONINE--TRNA LIGASE, CHLOROPLASTIC_MITOCHONDRIAL 2"/>
    <property type="match status" value="1"/>
</dbReference>
<dbReference type="NCBIfam" id="TIGR00418">
    <property type="entry name" value="thrS"/>
    <property type="match status" value="1"/>
</dbReference>
<dbReference type="PROSITE" id="PS50862">
    <property type="entry name" value="AA_TRNA_LIGASE_II"/>
    <property type="match status" value="1"/>
</dbReference>
<comment type="cofactor">
    <cofactor evidence="13">
        <name>Zn(2+)</name>
        <dbReference type="ChEBI" id="CHEBI:29105"/>
    </cofactor>
    <text evidence="13">Binds 1 zinc ion per subunit.</text>
</comment>
<dbReference type="GO" id="GO:0000049">
    <property type="term" value="F:tRNA binding"/>
    <property type="evidence" value="ECO:0007669"/>
    <property type="project" value="UniProtKB-KW"/>
</dbReference>
<feature type="binding site" evidence="13">
    <location>
        <position position="462"/>
    </location>
    <ligand>
        <name>Zn(2+)</name>
        <dbReference type="ChEBI" id="CHEBI:29105"/>
        <note>catalytic</note>
    </ligand>
</feature>
<dbReference type="InterPro" id="IPR004154">
    <property type="entry name" value="Anticodon-bd"/>
</dbReference>
<name>A0A9D1T487_9FIRM</name>
<dbReference type="FunFam" id="3.30.54.20:FF:000002">
    <property type="entry name" value="Threonine--tRNA ligase"/>
    <property type="match status" value="1"/>
</dbReference>
<evidence type="ECO:0000256" key="3">
    <source>
        <dbReference type="ARBA" id="ARBA00022555"/>
    </source>
</evidence>
<dbReference type="GO" id="GO:0140096">
    <property type="term" value="F:catalytic activity, acting on a protein"/>
    <property type="evidence" value="ECO:0007669"/>
    <property type="project" value="UniProtKB-ARBA"/>
</dbReference>
<dbReference type="InterPro" id="IPR047246">
    <property type="entry name" value="ThrRS_anticodon"/>
</dbReference>
<feature type="binding site" evidence="13">
    <location>
        <position position="286"/>
    </location>
    <ligand>
        <name>Zn(2+)</name>
        <dbReference type="ChEBI" id="CHEBI:29105"/>
        <note>catalytic</note>
    </ligand>
</feature>
<dbReference type="InterPro" id="IPR033728">
    <property type="entry name" value="ThrRS_core"/>
</dbReference>
<dbReference type="InterPro" id="IPR002320">
    <property type="entry name" value="Thr-tRNA-ligase_IIa"/>
</dbReference>
<dbReference type="Pfam" id="PF07973">
    <property type="entry name" value="tRNA_SAD"/>
    <property type="match status" value="1"/>
</dbReference>
<evidence type="ECO:0000313" key="16">
    <source>
        <dbReference type="Proteomes" id="UP000823960"/>
    </source>
</evidence>
<dbReference type="Proteomes" id="UP000823960">
    <property type="component" value="Unassembled WGS sequence"/>
</dbReference>
<dbReference type="Gene3D" id="3.30.54.20">
    <property type="match status" value="1"/>
</dbReference>
<dbReference type="Pfam" id="PF03129">
    <property type="entry name" value="HGTP_anticodon"/>
    <property type="match status" value="1"/>
</dbReference>
<comment type="catalytic activity">
    <reaction evidence="12 13">
        <text>tRNA(Thr) + L-threonine + ATP = L-threonyl-tRNA(Thr) + AMP + diphosphate + H(+)</text>
        <dbReference type="Rhea" id="RHEA:24624"/>
        <dbReference type="Rhea" id="RHEA-COMP:9670"/>
        <dbReference type="Rhea" id="RHEA-COMP:9704"/>
        <dbReference type="ChEBI" id="CHEBI:15378"/>
        <dbReference type="ChEBI" id="CHEBI:30616"/>
        <dbReference type="ChEBI" id="CHEBI:33019"/>
        <dbReference type="ChEBI" id="CHEBI:57926"/>
        <dbReference type="ChEBI" id="CHEBI:78442"/>
        <dbReference type="ChEBI" id="CHEBI:78534"/>
        <dbReference type="ChEBI" id="CHEBI:456215"/>
        <dbReference type="EC" id="6.1.1.3"/>
    </reaction>
</comment>
<evidence type="ECO:0000313" key="15">
    <source>
        <dbReference type="EMBL" id="HIV11260.1"/>
    </source>
</evidence>
<evidence type="ECO:0000259" key="14">
    <source>
        <dbReference type="PROSITE" id="PS50862"/>
    </source>
</evidence>
<dbReference type="Pfam" id="PF00587">
    <property type="entry name" value="tRNA-synt_2b"/>
    <property type="match status" value="1"/>
</dbReference>
<dbReference type="FunFam" id="3.30.980.10:FF:000005">
    <property type="entry name" value="Threonyl-tRNA synthetase, mitochondrial"/>
    <property type="match status" value="1"/>
</dbReference>
<keyword evidence="9 13" id="KW-0694">RNA-binding</keyword>
<dbReference type="EC" id="6.1.1.3" evidence="13"/>
<keyword evidence="3 13" id="KW-0820">tRNA-binding</keyword>
<dbReference type="SUPFAM" id="SSF52954">
    <property type="entry name" value="Class II aaRS ABD-related"/>
    <property type="match status" value="1"/>
</dbReference>
<evidence type="ECO:0000256" key="13">
    <source>
        <dbReference type="HAMAP-Rule" id="MF_00184"/>
    </source>
</evidence>
<comment type="caution">
    <text evidence="13">Lacks conserved residue(s) required for the propagation of feature annotation.</text>
</comment>
<dbReference type="Gene3D" id="3.30.930.10">
    <property type="entry name" value="Bira Bifunctional Protein, Domain 2"/>
    <property type="match status" value="1"/>
</dbReference>
<keyword evidence="8 13" id="KW-0067">ATP-binding</keyword>
<feature type="binding site" evidence="13">
    <location>
        <position position="337"/>
    </location>
    <ligand>
        <name>Zn(2+)</name>
        <dbReference type="ChEBI" id="CHEBI:29105"/>
        <note>catalytic</note>
    </ligand>
</feature>
<evidence type="ECO:0000256" key="1">
    <source>
        <dbReference type="ARBA" id="ARBA00008226"/>
    </source>
</evidence>
<dbReference type="FunFam" id="3.40.50.800:FF:000001">
    <property type="entry name" value="Threonine--tRNA ligase"/>
    <property type="match status" value="1"/>
</dbReference>
<keyword evidence="11 13" id="KW-0030">Aminoacyl-tRNA synthetase</keyword>
<reference evidence="15" key="1">
    <citation type="submission" date="2020-10" db="EMBL/GenBank/DDBJ databases">
        <authorList>
            <person name="Gilroy R."/>
        </authorList>
    </citation>
    <scope>NUCLEOTIDE SEQUENCE</scope>
    <source>
        <strain evidence="15">1370</strain>
    </source>
</reference>
<comment type="subcellular location">
    <subcellularLocation>
        <location evidence="13">Cytoplasm</location>
    </subcellularLocation>
</comment>
<reference evidence="15" key="2">
    <citation type="journal article" date="2021" name="PeerJ">
        <title>Extensive microbial diversity within the chicken gut microbiome revealed by metagenomics and culture.</title>
        <authorList>
            <person name="Gilroy R."/>
            <person name="Ravi A."/>
            <person name="Getino M."/>
            <person name="Pursley I."/>
            <person name="Horton D.L."/>
            <person name="Alikhan N.F."/>
            <person name="Baker D."/>
            <person name="Gharbi K."/>
            <person name="Hall N."/>
            <person name="Watson M."/>
            <person name="Adriaenssens E.M."/>
            <person name="Foster-Nyarko E."/>
            <person name="Jarju S."/>
            <person name="Secka A."/>
            <person name="Antonio M."/>
            <person name="Oren A."/>
            <person name="Chaudhuri R.R."/>
            <person name="La Ragione R."/>
            <person name="Hildebrand F."/>
            <person name="Pallen M.J."/>
        </authorList>
    </citation>
    <scope>NUCLEOTIDE SEQUENCE</scope>
    <source>
        <strain evidence="15">1370</strain>
    </source>
</reference>
<protein>
    <recommendedName>
        <fullName evidence="13">Threonine--tRNA ligase</fullName>
        <ecNumber evidence="13">6.1.1.3</ecNumber>
    </recommendedName>
    <alternativeName>
        <fullName evidence="13">Threonyl-tRNA synthetase</fullName>
        <shortName evidence="13">ThrRS</shortName>
    </alternativeName>
</protein>
<dbReference type="AlphaFoldDB" id="A0A9D1T487"/>
<dbReference type="FunFam" id="3.30.930.10:FF:000002">
    <property type="entry name" value="Threonine--tRNA ligase"/>
    <property type="match status" value="1"/>
</dbReference>
<dbReference type="GO" id="GO:0005524">
    <property type="term" value="F:ATP binding"/>
    <property type="evidence" value="ECO:0007669"/>
    <property type="project" value="UniProtKB-UniRule"/>
</dbReference>
<dbReference type="InterPro" id="IPR018163">
    <property type="entry name" value="Thr/Ala-tRNA-synth_IIc_edit"/>
</dbReference>
<feature type="domain" description="Aminoacyl-transfer RNA synthetases class-II family profile" evidence="14">
    <location>
        <begin position="220"/>
        <end position="485"/>
    </location>
</feature>
<dbReference type="SUPFAM" id="SSF55681">
    <property type="entry name" value="Class II aaRS and biotin synthetases"/>
    <property type="match status" value="1"/>
</dbReference>
<keyword evidence="4 13" id="KW-0436">Ligase</keyword>
<dbReference type="InterPro" id="IPR045864">
    <property type="entry name" value="aa-tRNA-synth_II/BPL/LPL"/>
</dbReference>
<evidence type="ECO:0000256" key="8">
    <source>
        <dbReference type="ARBA" id="ARBA00022840"/>
    </source>
</evidence>
<dbReference type="EMBL" id="DVOL01000089">
    <property type="protein sequence ID" value="HIV11260.1"/>
    <property type="molecule type" value="Genomic_DNA"/>
</dbReference>
<keyword evidence="10 13" id="KW-0648">Protein biosynthesis</keyword>
<keyword evidence="7 13" id="KW-0862">Zinc</keyword>
<dbReference type="PRINTS" id="PR01047">
    <property type="entry name" value="TRNASYNTHTHR"/>
</dbReference>
<dbReference type="SUPFAM" id="SSF55186">
    <property type="entry name" value="ThrRS/AlaRS common domain"/>
    <property type="match status" value="1"/>
</dbReference>
<keyword evidence="6 13" id="KW-0547">Nucleotide-binding</keyword>
<keyword evidence="2 13" id="KW-0963">Cytoplasm</keyword>
<comment type="similarity">
    <text evidence="1 13">Belongs to the class-II aminoacyl-tRNA synthetase family.</text>
</comment>
<sequence length="592" mass="67916">MKIIMHDGSVCESTFEEELGRNALRHTASHILAQAVKRLFPETKLAIGPSIKDGFYYDFDREAPFSPEDIEALESEMKKIVKENLRLERFTLPRQEAIALMEEKGEPYKVELINDLPEDEELSFFKQGDFVDLCAGPHVSYTSAVKAFKLTTVAGAYWRGSEKNKMLIRIYGTAFSSKAELEEHLARLEEAKKRDHRRLGSQMKLFMLSEEGPGFPFFLPNGMILKNTLIDYWRQLHTREGYVEVSTPIILNRHLWETSGHWEHYKQNMYTTVIDDTDYAVKPMNCPGGMLVYKSEPRSYRDLPMRIGELGLVHRHEKSGELHGLMRVRCFTQDDAHIFMTNEQITSEIKGVVRLIDEVYSLFGFKYHVELSTMPKDHIGDEKDWEAATEGLRVALDEMGLKYVVNEGDGAFYGPKIDFHLEDSIGRTWQCGTIQLDFQLPMRFEAEYTGADGAKHRPIMIHRVVFGSVERFIGILIEHFAGKFPTWLAPEQVRIMPVTDRSNDYADGIIELLKKEGIRCSCDKRAEKTGYKIREAQLSKIPYMLVVGDREEADGTVSVRLRDTTQAVLMTKEELVRTVSEDIRTKGLGSRE</sequence>
<evidence type="ECO:0000256" key="10">
    <source>
        <dbReference type="ARBA" id="ARBA00022917"/>
    </source>
</evidence>
<evidence type="ECO:0000256" key="5">
    <source>
        <dbReference type="ARBA" id="ARBA00022723"/>
    </source>
</evidence>
<dbReference type="CDD" id="cd00860">
    <property type="entry name" value="ThrRS_anticodon"/>
    <property type="match status" value="1"/>
</dbReference>
<evidence type="ECO:0000256" key="4">
    <source>
        <dbReference type="ARBA" id="ARBA00022598"/>
    </source>
</evidence>
<evidence type="ECO:0000256" key="11">
    <source>
        <dbReference type="ARBA" id="ARBA00023146"/>
    </source>
</evidence>
<dbReference type="GO" id="GO:0016740">
    <property type="term" value="F:transferase activity"/>
    <property type="evidence" value="ECO:0007669"/>
    <property type="project" value="UniProtKB-ARBA"/>
</dbReference>
<organism evidence="15 16">
    <name type="scientific">Candidatus Faeciplasma avium</name>
    <dbReference type="NCBI Taxonomy" id="2840798"/>
    <lineage>
        <taxon>Bacteria</taxon>
        <taxon>Bacillati</taxon>
        <taxon>Bacillota</taxon>
        <taxon>Clostridia</taxon>
        <taxon>Eubacteriales</taxon>
        <taxon>Oscillospiraceae</taxon>
        <taxon>Oscillospiraceae incertae sedis</taxon>
        <taxon>Candidatus Faeciplasma</taxon>
    </lineage>
</organism>
<dbReference type="SMART" id="SM00863">
    <property type="entry name" value="tRNA_SAD"/>
    <property type="match status" value="1"/>
</dbReference>
<dbReference type="PANTHER" id="PTHR11451">
    <property type="entry name" value="THREONINE-TRNA LIGASE"/>
    <property type="match status" value="1"/>
</dbReference>
<dbReference type="GO" id="GO:0006435">
    <property type="term" value="P:threonyl-tRNA aminoacylation"/>
    <property type="evidence" value="ECO:0007669"/>
    <property type="project" value="UniProtKB-UniRule"/>
</dbReference>
<proteinExistence type="inferred from homology"/>
<dbReference type="InterPro" id="IPR002314">
    <property type="entry name" value="aa-tRNA-synt_IIb"/>
</dbReference>
<comment type="subunit">
    <text evidence="13">Homodimer.</text>
</comment>
<dbReference type="GO" id="GO:0004829">
    <property type="term" value="F:threonine-tRNA ligase activity"/>
    <property type="evidence" value="ECO:0007669"/>
    <property type="project" value="UniProtKB-UniRule"/>
</dbReference>